<protein>
    <submittedName>
        <fullName evidence="11">Germination protein, Ger(X)C family</fullName>
    </submittedName>
</protein>
<dbReference type="Pfam" id="PF05504">
    <property type="entry name" value="Spore_GerAC"/>
    <property type="match status" value="1"/>
</dbReference>
<reference evidence="11 12" key="1">
    <citation type="submission" date="2011-11" db="EMBL/GenBank/DDBJ databases">
        <title>The Noncontiguous Finished genome of Desulfosporosinus youngiae DSM 17734.</title>
        <authorList>
            <consortium name="US DOE Joint Genome Institute (JGI-PGF)"/>
            <person name="Lucas S."/>
            <person name="Han J."/>
            <person name="Lapidus A."/>
            <person name="Cheng J.-F."/>
            <person name="Goodwin L."/>
            <person name="Pitluck S."/>
            <person name="Peters L."/>
            <person name="Ovchinnikova G."/>
            <person name="Lu M."/>
            <person name="Land M.L."/>
            <person name="Hauser L."/>
            <person name="Pester M."/>
            <person name="Spring S."/>
            <person name="Ollivier B."/>
            <person name="Rattei T."/>
            <person name="Klenk H.-P."/>
            <person name="Wagner M."/>
            <person name="Loy A."/>
            <person name="Woyke T.J."/>
        </authorList>
    </citation>
    <scope>NUCLEOTIDE SEQUENCE [LARGE SCALE GENOMIC DNA]</scope>
    <source>
        <strain evidence="11 12">DSM 17734</strain>
    </source>
</reference>
<organism evidence="11 12">
    <name type="scientific">Desulfosporosinus youngiae DSM 17734</name>
    <dbReference type="NCBI Taxonomy" id="768710"/>
    <lineage>
        <taxon>Bacteria</taxon>
        <taxon>Bacillati</taxon>
        <taxon>Bacillota</taxon>
        <taxon>Clostridia</taxon>
        <taxon>Eubacteriales</taxon>
        <taxon>Desulfitobacteriaceae</taxon>
        <taxon>Desulfosporosinus</taxon>
    </lineage>
</organism>
<feature type="domain" description="Spore germination GerAC-like C-terminal" evidence="9">
    <location>
        <begin position="222"/>
        <end position="386"/>
    </location>
</feature>
<dbReference type="InterPro" id="IPR038501">
    <property type="entry name" value="Spore_GerAC_C_sf"/>
</dbReference>
<proteinExistence type="inferred from homology"/>
<dbReference type="Pfam" id="PF25198">
    <property type="entry name" value="Spore_GerAC_N"/>
    <property type="match status" value="1"/>
</dbReference>
<evidence type="ECO:0000256" key="5">
    <source>
        <dbReference type="ARBA" id="ARBA00023136"/>
    </source>
</evidence>
<dbReference type="InterPro" id="IPR046953">
    <property type="entry name" value="Spore_GerAC-like_C"/>
</dbReference>
<feature type="domain" description="Spore germination protein N-terminal" evidence="10">
    <location>
        <begin position="26"/>
        <end position="210"/>
    </location>
</feature>
<keyword evidence="5" id="KW-0472">Membrane</keyword>
<evidence type="ECO:0000256" key="4">
    <source>
        <dbReference type="ARBA" id="ARBA00022729"/>
    </source>
</evidence>
<evidence type="ECO:0000256" key="7">
    <source>
        <dbReference type="ARBA" id="ARBA00023288"/>
    </source>
</evidence>
<keyword evidence="12" id="KW-1185">Reference proteome</keyword>
<dbReference type="PANTHER" id="PTHR35789:SF1">
    <property type="entry name" value="SPORE GERMINATION PROTEIN B3"/>
    <property type="match status" value="1"/>
</dbReference>
<keyword evidence="7" id="KW-0449">Lipoprotein</keyword>
<evidence type="ECO:0000313" key="11">
    <source>
        <dbReference type="EMBL" id="EHQ88522.1"/>
    </source>
</evidence>
<evidence type="ECO:0000256" key="3">
    <source>
        <dbReference type="ARBA" id="ARBA00022544"/>
    </source>
</evidence>
<dbReference type="Proteomes" id="UP000005104">
    <property type="component" value="Chromosome"/>
</dbReference>
<comment type="subcellular location">
    <subcellularLocation>
        <location evidence="1">Membrane</location>
        <topology evidence="1">Lipid-anchor</topology>
    </subcellularLocation>
</comment>
<dbReference type="HOGENOM" id="CLU_051140_0_0_9"/>
<dbReference type="Gene3D" id="3.30.300.210">
    <property type="entry name" value="Nutrient germinant receptor protein C, domain 3"/>
    <property type="match status" value="1"/>
</dbReference>
<dbReference type="GO" id="GO:0009847">
    <property type="term" value="P:spore germination"/>
    <property type="evidence" value="ECO:0007669"/>
    <property type="project" value="InterPro"/>
</dbReference>
<dbReference type="PROSITE" id="PS51257">
    <property type="entry name" value="PROKAR_LIPOPROTEIN"/>
    <property type="match status" value="1"/>
</dbReference>
<dbReference type="RefSeq" id="WP_007781028.1">
    <property type="nucleotide sequence ID" value="NZ_CM001441.1"/>
</dbReference>
<comment type="similarity">
    <text evidence="2">Belongs to the GerABKC lipoprotein family.</text>
</comment>
<keyword evidence="6" id="KW-0564">Palmitate</keyword>
<dbReference type="eggNOG" id="ENOG502Z9N7">
    <property type="taxonomic scope" value="Bacteria"/>
</dbReference>
<accession>H5Y2W5</accession>
<evidence type="ECO:0000256" key="8">
    <source>
        <dbReference type="SAM" id="MobiDB-lite"/>
    </source>
</evidence>
<feature type="region of interest" description="Disordered" evidence="8">
    <location>
        <begin position="65"/>
        <end position="85"/>
    </location>
</feature>
<keyword evidence="3" id="KW-0309">Germination</keyword>
<evidence type="ECO:0000256" key="6">
    <source>
        <dbReference type="ARBA" id="ARBA00023139"/>
    </source>
</evidence>
<dbReference type="STRING" id="768710.DesyoDRAFT_1364"/>
<feature type="compositionally biased region" description="Low complexity" evidence="8">
    <location>
        <begin position="72"/>
        <end position="81"/>
    </location>
</feature>
<dbReference type="EMBL" id="CM001441">
    <property type="protein sequence ID" value="EHQ88522.1"/>
    <property type="molecule type" value="Genomic_DNA"/>
</dbReference>
<dbReference type="PANTHER" id="PTHR35789">
    <property type="entry name" value="SPORE GERMINATION PROTEIN B3"/>
    <property type="match status" value="1"/>
</dbReference>
<evidence type="ECO:0000259" key="9">
    <source>
        <dbReference type="Pfam" id="PF05504"/>
    </source>
</evidence>
<evidence type="ECO:0000313" key="12">
    <source>
        <dbReference type="Proteomes" id="UP000005104"/>
    </source>
</evidence>
<sequence length="398" mass="44606">MKYFNKIAVTLLTFIILTLGTTGCWNRRELPSLAIVLGVGIDKSENTDKKQIEVTAQIIKTSELKTSAPEDSSTGESGSTGAYSNVRNRGETMFATIRDFTHKVSRKLYFPHNQVIIFGRSLAEQGIRSYLDFFFRDQETRFEVLILVADDKARDVFDVRPRLEKVPAMEIAELMDAQAANSMTSVVRLNQLGNRLMSETTAPIAPIIEILGKGEEKEISVKGTAVFKQDKLIGQMNKEETRGLLWAIDEIKSGIIDVYCPEMKNFVSLEIIRAQSKISAEIIDDKPCFKIEVKEEGNIASQCGMKNLTAPNPVSELERLKSEVIEAEIKSALSKAQKLNADIFGFGDVLHRNYPKEWQELKKSWDEIFPDLEVEVVAEAKLRRSGSIGRPVAPAKEQ</sequence>
<dbReference type="AlphaFoldDB" id="H5Y2W5"/>
<evidence type="ECO:0000259" key="10">
    <source>
        <dbReference type="Pfam" id="PF25198"/>
    </source>
</evidence>
<dbReference type="NCBIfam" id="TIGR02887">
    <property type="entry name" value="spore_ger_x_C"/>
    <property type="match status" value="1"/>
</dbReference>
<evidence type="ECO:0000256" key="1">
    <source>
        <dbReference type="ARBA" id="ARBA00004635"/>
    </source>
</evidence>
<evidence type="ECO:0000256" key="2">
    <source>
        <dbReference type="ARBA" id="ARBA00007886"/>
    </source>
</evidence>
<dbReference type="InterPro" id="IPR008844">
    <property type="entry name" value="Spore_GerAC-like"/>
</dbReference>
<gene>
    <name evidence="11" type="ORF">DesyoDRAFT_1364</name>
</gene>
<dbReference type="GO" id="GO:0016020">
    <property type="term" value="C:membrane"/>
    <property type="evidence" value="ECO:0007669"/>
    <property type="project" value="UniProtKB-SubCell"/>
</dbReference>
<dbReference type="OrthoDB" id="9816067at2"/>
<name>H5Y2W5_9FIRM</name>
<keyword evidence="4" id="KW-0732">Signal</keyword>
<dbReference type="InterPro" id="IPR057336">
    <property type="entry name" value="GerAC_N"/>
</dbReference>